<reference evidence="2" key="1">
    <citation type="submission" date="2014-09" db="EMBL/GenBank/DDBJ databases">
        <authorList>
            <person name="Magalhaes I.L.F."/>
            <person name="Oliveira U."/>
            <person name="Santos F.R."/>
            <person name="Vidigal T.H.D.A."/>
            <person name="Brescovit A.D."/>
            <person name="Santos A.J."/>
        </authorList>
    </citation>
    <scope>NUCLEOTIDE SEQUENCE</scope>
    <source>
        <tissue evidence="2">Shoot tissue taken approximately 20 cm above the soil surface</tissue>
    </source>
</reference>
<sequence length="27" mass="2810">MTGTPNAGAPWSRAPARASCPWACRPP</sequence>
<evidence type="ECO:0000313" key="2">
    <source>
        <dbReference type="EMBL" id="JAD83462.1"/>
    </source>
</evidence>
<name>A0A0A9DI65_ARUDO</name>
<dbReference type="AlphaFoldDB" id="A0A0A9DI65"/>
<protein>
    <submittedName>
        <fullName evidence="2">Uncharacterized protein</fullName>
    </submittedName>
</protein>
<feature type="region of interest" description="Disordered" evidence="1">
    <location>
        <begin position="1"/>
        <end position="27"/>
    </location>
</feature>
<dbReference type="EMBL" id="GBRH01214433">
    <property type="protein sequence ID" value="JAD83462.1"/>
    <property type="molecule type" value="Transcribed_RNA"/>
</dbReference>
<organism evidence="2">
    <name type="scientific">Arundo donax</name>
    <name type="common">Giant reed</name>
    <name type="synonym">Donax arundinaceus</name>
    <dbReference type="NCBI Taxonomy" id="35708"/>
    <lineage>
        <taxon>Eukaryota</taxon>
        <taxon>Viridiplantae</taxon>
        <taxon>Streptophyta</taxon>
        <taxon>Embryophyta</taxon>
        <taxon>Tracheophyta</taxon>
        <taxon>Spermatophyta</taxon>
        <taxon>Magnoliopsida</taxon>
        <taxon>Liliopsida</taxon>
        <taxon>Poales</taxon>
        <taxon>Poaceae</taxon>
        <taxon>PACMAD clade</taxon>
        <taxon>Arundinoideae</taxon>
        <taxon>Arundineae</taxon>
        <taxon>Arundo</taxon>
    </lineage>
</organism>
<reference evidence="2" key="2">
    <citation type="journal article" date="2015" name="Data Brief">
        <title>Shoot transcriptome of the giant reed, Arundo donax.</title>
        <authorList>
            <person name="Barrero R.A."/>
            <person name="Guerrero F.D."/>
            <person name="Moolhuijzen P."/>
            <person name="Goolsby J.A."/>
            <person name="Tidwell J."/>
            <person name="Bellgard S.E."/>
            <person name="Bellgard M.I."/>
        </authorList>
    </citation>
    <scope>NUCLEOTIDE SEQUENCE</scope>
    <source>
        <tissue evidence="2">Shoot tissue taken approximately 20 cm above the soil surface</tissue>
    </source>
</reference>
<accession>A0A0A9DI65</accession>
<evidence type="ECO:0000256" key="1">
    <source>
        <dbReference type="SAM" id="MobiDB-lite"/>
    </source>
</evidence>
<proteinExistence type="predicted"/>